<organism evidence="1 2">
    <name type="scientific">Caligus rogercresseyi</name>
    <name type="common">Sea louse</name>
    <dbReference type="NCBI Taxonomy" id="217165"/>
    <lineage>
        <taxon>Eukaryota</taxon>
        <taxon>Metazoa</taxon>
        <taxon>Ecdysozoa</taxon>
        <taxon>Arthropoda</taxon>
        <taxon>Crustacea</taxon>
        <taxon>Multicrustacea</taxon>
        <taxon>Hexanauplia</taxon>
        <taxon>Copepoda</taxon>
        <taxon>Siphonostomatoida</taxon>
        <taxon>Caligidae</taxon>
        <taxon>Caligus</taxon>
    </lineage>
</organism>
<protein>
    <submittedName>
        <fullName evidence="1">Uncharacterized protein</fullName>
    </submittedName>
</protein>
<name>A0A7T8GQ15_CALRO</name>
<evidence type="ECO:0000313" key="2">
    <source>
        <dbReference type="Proteomes" id="UP000595437"/>
    </source>
</evidence>
<sequence length="58" mass="6659">MNDVIESSCFSFKSVIIVRTRLLNSTPTKKKRKPTNRRSHVTLLHPIPLQLVDLEGRS</sequence>
<proteinExistence type="predicted"/>
<dbReference type="Proteomes" id="UP000595437">
    <property type="component" value="Chromosome 18"/>
</dbReference>
<gene>
    <name evidence="1" type="ORF">FKW44_023793</name>
</gene>
<keyword evidence="2" id="KW-1185">Reference proteome</keyword>
<evidence type="ECO:0000313" key="1">
    <source>
        <dbReference type="EMBL" id="QQP35537.1"/>
    </source>
</evidence>
<reference evidence="2" key="1">
    <citation type="submission" date="2021-01" db="EMBL/GenBank/DDBJ databases">
        <title>Caligus Genome Assembly.</title>
        <authorList>
            <person name="Gallardo-Escarate C."/>
        </authorList>
    </citation>
    <scope>NUCLEOTIDE SEQUENCE [LARGE SCALE GENOMIC DNA]</scope>
</reference>
<dbReference type="AlphaFoldDB" id="A0A7T8GQ15"/>
<dbReference type="EMBL" id="CP045907">
    <property type="protein sequence ID" value="QQP35537.1"/>
    <property type="molecule type" value="Genomic_DNA"/>
</dbReference>
<accession>A0A7T8GQ15</accession>